<proteinExistence type="predicted"/>
<evidence type="ECO:0000313" key="2">
    <source>
        <dbReference type="EMBL" id="KAK6619177.1"/>
    </source>
</evidence>
<sequence>MEKISRRGGGEGEKGKARTERVTPKQQNKTTKEMFSQYDESAHEANLHPLKKGKRREEDLEEIYNMFSVLRKCASFAAEPSGKDTCTYNLHSWISGSRPSGRRRKIVESSKDATKGMLGGLWNEPGNDTNESGVTFLDVTGVEQ</sequence>
<reference evidence="2 3" key="1">
    <citation type="submission" date="2023-09" db="EMBL/GenBank/DDBJ databases">
        <title>Genomes of two closely related lineages of the louse Polyplax serrata with different host specificities.</title>
        <authorList>
            <person name="Martinu J."/>
            <person name="Tarabai H."/>
            <person name="Stefka J."/>
            <person name="Hypsa V."/>
        </authorList>
    </citation>
    <scope>NUCLEOTIDE SEQUENCE [LARGE SCALE GENOMIC DNA]</scope>
    <source>
        <strain evidence="2">98ZLc_SE</strain>
    </source>
</reference>
<feature type="region of interest" description="Disordered" evidence="1">
    <location>
        <begin position="1"/>
        <end position="56"/>
    </location>
</feature>
<accession>A0ABR1AHD6</accession>
<organism evidence="2 3">
    <name type="scientific">Polyplax serrata</name>
    <name type="common">Common mouse louse</name>
    <dbReference type="NCBI Taxonomy" id="468196"/>
    <lineage>
        <taxon>Eukaryota</taxon>
        <taxon>Metazoa</taxon>
        <taxon>Ecdysozoa</taxon>
        <taxon>Arthropoda</taxon>
        <taxon>Hexapoda</taxon>
        <taxon>Insecta</taxon>
        <taxon>Pterygota</taxon>
        <taxon>Neoptera</taxon>
        <taxon>Paraneoptera</taxon>
        <taxon>Psocodea</taxon>
        <taxon>Troctomorpha</taxon>
        <taxon>Phthiraptera</taxon>
        <taxon>Anoplura</taxon>
        <taxon>Polyplacidae</taxon>
        <taxon>Polyplax</taxon>
    </lineage>
</organism>
<feature type="region of interest" description="Disordered" evidence="1">
    <location>
        <begin position="96"/>
        <end position="134"/>
    </location>
</feature>
<dbReference type="Proteomes" id="UP001359485">
    <property type="component" value="Unassembled WGS sequence"/>
</dbReference>
<evidence type="ECO:0000313" key="3">
    <source>
        <dbReference type="Proteomes" id="UP001359485"/>
    </source>
</evidence>
<protein>
    <submittedName>
        <fullName evidence="2">Uncharacterized protein</fullName>
    </submittedName>
</protein>
<feature type="compositionally biased region" description="Basic and acidic residues" evidence="1">
    <location>
        <begin position="1"/>
        <end position="23"/>
    </location>
</feature>
<dbReference type="EMBL" id="JAWJWF010000049">
    <property type="protein sequence ID" value="KAK6619177.1"/>
    <property type="molecule type" value="Genomic_DNA"/>
</dbReference>
<keyword evidence="3" id="KW-1185">Reference proteome</keyword>
<gene>
    <name evidence="2" type="ORF">RUM44_003559</name>
</gene>
<evidence type="ECO:0000256" key="1">
    <source>
        <dbReference type="SAM" id="MobiDB-lite"/>
    </source>
</evidence>
<comment type="caution">
    <text evidence="2">The sequence shown here is derived from an EMBL/GenBank/DDBJ whole genome shotgun (WGS) entry which is preliminary data.</text>
</comment>
<name>A0ABR1AHD6_POLSC</name>